<dbReference type="EMBL" id="CM039427">
    <property type="protein sequence ID" value="KAI4354292.1"/>
    <property type="molecule type" value="Genomic_DNA"/>
</dbReference>
<keyword evidence="2" id="KW-1185">Reference proteome</keyword>
<proteinExistence type="predicted"/>
<protein>
    <submittedName>
        <fullName evidence="1">Uncharacterized protein</fullName>
    </submittedName>
</protein>
<reference evidence="1 2" key="1">
    <citation type="journal article" date="2022" name="DNA Res.">
        <title>Chromosomal-level genome assembly of the orchid tree Bauhinia variegata (Leguminosae; Cercidoideae) supports the allotetraploid origin hypothesis of Bauhinia.</title>
        <authorList>
            <person name="Zhong Y."/>
            <person name="Chen Y."/>
            <person name="Zheng D."/>
            <person name="Pang J."/>
            <person name="Liu Y."/>
            <person name="Luo S."/>
            <person name="Meng S."/>
            <person name="Qian L."/>
            <person name="Wei D."/>
            <person name="Dai S."/>
            <person name="Zhou R."/>
        </authorList>
    </citation>
    <scope>NUCLEOTIDE SEQUENCE [LARGE SCALE GENOMIC DNA]</scope>
    <source>
        <strain evidence="1">BV-YZ2020</strain>
    </source>
</reference>
<gene>
    <name evidence="1" type="ORF">L6164_003168</name>
</gene>
<evidence type="ECO:0000313" key="1">
    <source>
        <dbReference type="EMBL" id="KAI4354292.1"/>
    </source>
</evidence>
<dbReference type="Proteomes" id="UP000828941">
    <property type="component" value="Chromosome 2"/>
</dbReference>
<comment type="caution">
    <text evidence="1">The sequence shown here is derived from an EMBL/GenBank/DDBJ whole genome shotgun (WGS) entry which is preliminary data.</text>
</comment>
<evidence type="ECO:0000313" key="2">
    <source>
        <dbReference type="Proteomes" id="UP000828941"/>
    </source>
</evidence>
<accession>A0ACB9Q0F1</accession>
<organism evidence="1 2">
    <name type="scientific">Bauhinia variegata</name>
    <name type="common">Purple orchid tree</name>
    <name type="synonym">Phanera variegata</name>
    <dbReference type="NCBI Taxonomy" id="167791"/>
    <lineage>
        <taxon>Eukaryota</taxon>
        <taxon>Viridiplantae</taxon>
        <taxon>Streptophyta</taxon>
        <taxon>Embryophyta</taxon>
        <taxon>Tracheophyta</taxon>
        <taxon>Spermatophyta</taxon>
        <taxon>Magnoliopsida</taxon>
        <taxon>eudicotyledons</taxon>
        <taxon>Gunneridae</taxon>
        <taxon>Pentapetalae</taxon>
        <taxon>rosids</taxon>
        <taxon>fabids</taxon>
        <taxon>Fabales</taxon>
        <taxon>Fabaceae</taxon>
        <taxon>Cercidoideae</taxon>
        <taxon>Cercideae</taxon>
        <taxon>Bauhiniinae</taxon>
        <taxon>Bauhinia</taxon>
    </lineage>
</organism>
<sequence>MGRKRTSPASVLFGWVRKQSTKVKIFLGLLLVLFALVALKFTIDDHMHYFLASDAVHIVGIFVLLYKLVTHKTCSGLSLKTQELTALFLAVRLVCRVMLHVDIHVFLDLVSLLATILVICMMRFKLKSTYIKELDSLKLYYVVVPAAIFAIVIHPHSFYYWRGVIFAFCCYLEAVSVLPQLRFMQNAKMVETFTSHYVFALGVSRFLHLAFWIILIYETRGAYFVSFGSGYFWFMAFFIAEMVQSFILADFCYYYVKSFMQGQLKLQGLNNGGSFADWVEGGGDRARFGIVYWGSFRKSENPKPVGEPDSKSDGFDWDLKEQYQASPEQQSVAVMDPQKKREIHALRRQEAKRKREQKRGTSRGGRNGECTRESEPEEQRVSKKEKTGQNGGSECLNTKKNVNLDFNNTTAVLTASFPVAQAQQRPPYAPVQYMPFNNGYVAYPCMLPCWTTGVDKNVGAQPHIVVARRGFRPFQAEPGRVNPGSGCELEQNGERDENGDRKAKSNASSSCSSVVSDRQSTFHEGRGSSDNNSNSAQSPAEATQLNSSKENNTIIQPEQPYSSEKPNHILKQVAVTQPKEEATVESKAVPIDHSHMPNENSSNGQVKEAKTDMGKPPKPLSQTSSLPQMPYVSTTGDGPNGKTINGFLYRYTKSEVSIVCVCHGSTFSPAEFVQHAGGTDVSHPLRHITVIPSAFG</sequence>
<name>A0ACB9Q0F1_BAUVA</name>